<organism evidence="1 2">
    <name type="scientific">Thelephora ganbajun</name>
    <name type="common">Ganba fungus</name>
    <dbReference type="NCBI Taxonomy" id="370292"/>
    <lineage>
        <taxon>Eukaryota</taxon>
        <taxon>Fungi</taxon>
        <taxon>Dikarya</taxon>
        <taxon>Basidiomycota</taxon>
        <taxon>Agaricomycotina</taxon>
        <taxon>Agaricomycetes</taxon>
        <taxon>Thelephorales</taxon>
        <taxon>Thelephoraceae</taxon>
        <taxon>Thelephora</taxon>
    </lineage>
</organism>
<name>A0ACB6ZA22_THEGA</name>
<evidence type="ECO:0000313" key="2">
    <source>
        <dbReference type="Proteomes" id="UP000886501"/>
    </source>
</evidence>
<reference evidence="1" key="1">
    <citation type="submission" date="2019-10" db="EMBL/GenBank/DDBJ databases">
        <authorList>
            <consortium name="DOE Joint Genome Institute"/>
            <person name="Kuo A."/>
            <person name="Miyauchi S."/>
            <person name="Kiss E."/>
            <person name="Drula E."/>
            <person name="Kohler A."/>
            <person name="Sanchez-Garcia M."/>
            <person name="Andreopoulos B."/>
            <person name="Barry K.W."/>
            <person name="Bonito G."/>
            <person name="Buee M."/>
            <person name="Carver A."/>
            <person name="Chen C."/>
            <person name="Cichocki N."/>
            <person name="Clum A."/>
            <person name="Culley D."/>
            <person name="Crous P.W."/>
            <person name="Fauchery L."/>
            <person name="Girlanda M."/>
            <person name="Hayes R."/>
            <person name="Keri Z."/>
            <person name="Labutti K."/>
            <person name="Lipzen A."/>
            <person name="Lombard V."/>
            <person name="Magnuson J."/>
            <person name="Maillard F."/>
            <person name="Morin E."/>
            <person name="Murat C."/>
            <person name="Nolan M."/>
            <person name="Ohm R."/>
            <person name="Pangilinan J."/>
            <person name="Pereira M."/>
            <person name="Perotto S."/>
            <person name="Peter M."/>
            <person name="Riley R."/>
            <person name="Sitrit Y."/>
            <person name="Stielow B."/>
            <person name="Szollosi G."/>
            <person name="Zifcakova L."/>
            <person name="Stursova M."/>
            <person name="Spatafora J.W."/>
            <person name="Tedersoo L."/>
            <person name="Vaario L.-M."/>
            <person name="Yamada A."/>
            <person name="Yan M."/>
            <person name="Wang P."/>
            <person name="Xu J."/>
            <person name="Bruns T."/>
            <person name="Baldrian P."/>
            <person name="Vilgalys R."/>
            <person name="Henrissat B."/>
            <person name="Grigoriev I.V."/>
            <person name="Hibbett D."/>
            <person name="Nagy L.G."/>
            <person name="Martin F.M."/>
        </authorList>
    </citation>
    <scope>NUCLEOTIDE SEQUENCE</scope>
    <source>
        <strain evidence="1">P2</strain>
    </source>
</reference>
<dbReference type="EMBL" id="MU118058">
    <property type="protein sequence ID" value="KAF9646438.1"/>
    <property type="molecule type" value="Genomic_DNA"/>
</dbReference>
<proteinExistence type="predicted"/>
<gene>
    <name evidence="1" type="ORF">BDM02DRAFT_3262289</name>
</gene>
<accession>A0ACB6ZA22</accession>
<sequence length="195" mass="21404">MSLFDFSQEPGALFSGTTLVSPVNSPPIAEIKAKDGTLAVCYTSGYSKVPLSSGKVCSRTRPRLAQLANVVPRQSFAPLIHDVDRWFRVERCGVRAFLVPPVKAIRCVLRKLVVGGGQNLGVLSWEAVLTSTQLRCSLSAVSIDWKPHAPTRQLPPTCIVSQYIPPPPPSTVRFFLPRVPHSQIISDRLASQRFE</sequence>
<evidence type="ECO:0000313" key="1">
    <source>
        <dbReference type="EMBL" id="KAF9646438.1"/>
    </source>
</evidence>
<reference evidence="1" key="2">
    <citation type="journal article" date="2020" name="Nat. Commun.">
        <title>Large-scale genome sequencing of mycorrhizal fungi provides insights into the early evolution of symbiotic traits.</title>
        <authorList>
            <person name="Miyauchi S."/>
            <person name="Kiss E."/>
            <person name="Kuo A."/>
            <person name="Drula E."/>
            <person name="Kohler A."/>
            <person name="Sanchez-Garcia M."/>
            <person name="Morin E."/>
            <person name="Andreopoulos B."/>
            <person name="Barry K.W."/>
            <person name="Bonito G."/>
            <person name="Buee M."/>
            <person name="Carver A."/>
            <person name="Chen C."/>
            <person name="Cichocki N."/>
            <person name="Clum A."/>
            <person name="Culley D."/>
            <person name="Crous P.W."/>
            <person name="Fauchery L."/>
            <person name="Girlanda M."/>
            <person name="Hayes R.D."/>
            <person name="Keri Z."/>
            <person name="LaButti K."/>
            <person name="Lipzen A."/>
            <person name="Lombard V."/>
            <person name="Magnuson J."/>
            <person name="Maillard F."/>
            <person name="Murat C."/>
            <person name="Nolan M."/>
            <person name="Ohm R.A."/>
            <person name="Pangilinan J."/>
            <person name="Pereira M.F."/>
            <person name="Perotto S."/>
            <person name="Peter M."/>
            <person name="Pfister S."/>
            <person name="Riley R."/>
            <person name="Sitrit Y."/>
            <person name="Stielow J.B."/>
            <person name="Szollosi G."/>
            <person name="Zifcakova L."/>
            <person name="Stursova M."/>
            <person name="Spatafora J.W."/>
            <person name="Tedersoo L."/>
            <person name="Vaario L.M."/>
            <person name="Yamada A."/>
            <person name="Yan M."/>
            <person name="Wang P."/>
            <person name="Xu J."/>
            <person name="Bruns T."/>
            <person name="Baldrian P."/>
            <person name="Vilgalys R."/>
            <person name="Dunand C."/>
            <person name="Henrissat B."/>
            <person name="Grigoriev I.V."/>
            <person name="Hibbett D."/>
            <person name="Nagy L.G."/>
            <person name="Martin F.M."/>
        </authorList>
    </citation>
    <scope>NUCLEOTIDE SEQUENCE</scope>
    <source>
        <strain evidence="1">P2</strain>
    </source>
</reference>
<comment type="caution">
    <text evidence="1">The sequence shown here is derived from an EMBL/GenBank/DDBJ whole genome shotgun (WGS) entry which is preliminary data.</text>
</comment>
<dbReference type="Proteomes" id="UP000886501">
    <property type="component" value="Unassembled WGS sequence"/>
</dbReference>
<protein>
    <submittedName>
        <fullName evidence="1">Uncharacterized protein</fullName>
    </submittedName>
</protein>
<keyword evidence="2" id="KW-1185">Reference proteome</keyword>